<dbReference type="SMART" id="SM00545">
    <property type="entry name" value="JmjN"/>
    <property type="match status" value="1"/>
</dbReference>
<dbReference type="Proteomes" id="UP000595140">
    <property type="component" value="Unassembled WGS sequence"/>
</dbReference>
<evidence type="ECO:0000256" key="1">
    <source>
        <dbReference type="ARBA" id="ARBA00004604"/>
    </source>
</evidence>
<dbReference type="Pfam" id="PF02373">
    <property type="entry name" value="JmjC"/>
    <property type="match status" value="1"/>
</dbReference>
<evidence type="ECO:0000259" key="10">
    <source>
        <dbReference type="PROSITE" id="PS51184"/>
    </source>
</evidence>
<dbReference type="Pfam" id="PF02928">
    <property type="entry name" value="zf-C5HC2"/>
    <property type="match status" value="1"/>
</dbReference>
<evidence type="ECO:0000259" key="9">
    <source>
        <dbReference type="PROSITE" id="PS51183"/>
    </source>
</evidence>
<dbReference type="GO" id="GO:0010468">
    <property type="term" value="P:regulation of gene expression"/>
    <property type="evidence" value="ECO:0007669"/>
    <property type="project" value="TreeGrafter"/>
</dbReference>
<dbReference type="InterPro" id="IPR007264">
    <property type="entry name" value="H/ACA_rnp_Nop10"/>
</dbReference>
<dbReference type="GO" id="GO:0034647">
    <property type="term" value="F:histone H3K4me/H3K4me2/H3K4me3 demethylase activity"/>
    <property type="evidence" value="ECO:0007669"/>
    <property type="project" value="TreeGrafter"/>
</dbReference>
<evidence type="ECO:0000256" key="2">
    <source>
        <dbReference type="ARBA" id="ARBA00009462"/>
    </source>
</evidence>
<sequence>MYLHFYINEKGDKVYTTKKESPLGLATQSAHPARFSPDDKYSRQRVLLKKRFEDIRIPPGFASLTSFSLKKVKNANDSQLRGEEEEEEEAEKTSSQIGSVRSVFNADLYKRSATKNRSWIVDDRVGEEPKYDSENDFECLYSRGYLPDGVIRGCPSCANCLKVVARWQPEESGVPFLEEAPVFCPTEEEFKDTLNYVESIRSVVENYGVCRIVPPKSWEPPNLIEKKKTWDTSKFFTHIQRIDELGDMFLKKSLHRAHLKMRHKRKRSSVKNLVSGSWKGHYVVDCQSEIFQSESGPEFTLQGFKDYADNFKKQYFSERNVDIDPNVSSPPLNKTFRPSIRNIEVEYWRIIEKPNEKVEVLHAANVDAEIFRSGSPAKHNGQKMPKNPVDIQSGWNLNNTSMLQGSLLRYDACDTSSMLHPQLSIGMCFSSTFWKIEKHHLYSLCYMHLGAPRIWYVIPQQYCFKFEEIVKKHIPESSKHPWLLLNIATQISLSTLISEAGEAIKSLAKRLFVKDCSDNLQWSSVCGKDGTLTKAIKARVKSEGMRQKYLCITLQTQVMGEDFDTSTKRECVTCYYDLHLSAVGCSCSPDKYTCLRHVKLLCSCEWSSKCFFYRYDMSELDIMVEALEGKESALNKWAKEKLGLTLHSYVSEN</sequence>
<dbReference type="InterPro" id="IPR003349">
    <property type="entry name" value="JmjN"/>
</dbReference>
<dbReference type="PANTHER" id="PTHR10694:SF100">
    <property type="entry name" value="LYSINE-SPECIFIC DEMETHYLASE JMJ16 ISOFORM X1"/>
    <property type="match status" value="1"/>
</dbReference>
<name>A0A484NLW1_9ASTE</name>
<dbReference type="PROSITE" id="PS51184">
    <property type="entry name" value="JMJC"/>
    <property type="match status" value="1"/>
</dbReference>
<evidence type="ECO:0000256" key="4">
    <source>
        <dbReference type="ARBA" id="ARBA00022552"/>
    </source>
</evidence>
<comment type="subcellular location">
    <subcellularLocation>
        <location evidence="1">Nucleus</location>
        <location evidence="1">Nucleolus</location>
    </subcellularLocation>
</comment>
<dbReference type="SMART" id="SM00558">
    <property type="entry name" value="JmjC"/>
    <property type="match status" value="1"/>
</dbReference>
<keyword evidence="4" id="KW-0698">rRNA processing</keyword>
<evidence type="ECO:0000256" key="3">
    <source>
        <dbReference type="ARBA" id="ARBA00022517"/>
    </source>
</evidence>
<protein>
    <recommendedName>
        <fullName evidence="7">Nucleolar protein 10</fullName>
    </recommendedName>
</protein>
<dbReference type="OrthoDB" id="1678912at2759"/>
<dbReference type="Gene3D" id="2.60.120.650">
    <property type="entry name" value="Cupin"/>
    <property type="match status" value="1"/>
</dbReference>
<feature type="region of interest" description="Disordered" evidence="8">
    <location>
        <begin position="77"/>
        <end position="96"/>
    </location>
</feature>
<gene>
    <name evidence="11" type="ORF">CCAM_LOCUS43835</name>
</gene>
<dbReference type="GO" id="GO:0005730">
    <property type="term" value="C:nucleolus"/>
    <property type="evidence" value="ECO:0007669"/>
    <property type="project" value="UniProtKB-SubCell"/>
</dbReference>
<dbReference type="InterPro" id="IPR004198">
    <property type="entry name" value="Znf_C5HC2"/>
</dbReference>
<dbReference type="FunFam" id="2.20.28.40:FF:000001">
    <property type="entry name" value="H/ACA ribonucleoprotein complex subunit 3"/>
    <property type="match status" value="1"/>
</dbReference>
<dbReference type="InterPro" id="IPR003347">
    <property type="entry name" value="JmjC_dom"/>
</dbReference>
<dbReference type="Gene3D" id="2.20.28.40">
    <property type="entry name" value="H/ACA ribonucleoprotein complex, subunit Nop10"/>
    <property type="match status" value="1"/>
</dbReference>
<dbReference type="GO" id="GO:0006364">
    <property type="term" value="P:rRNA processing"/>
    <property type="evidence" value="ECO:0007669"/>
    <property type="project" value="UniProtKB-KW"/>
</dbReference>
<reference evidence="11 12" key="1">
    <citation type="submission" date="2018-04" db="EMBL/GenBank/DDBJ databases">
        <authorList>
            <person name="Vogel A."/>
        </authorList>
    </citation>
    <scope>NUCLEOTIDE SEQUENCE [LARGE SCALE GENOMIC DNA]</scope>
</reference>
<dbReference type="GO" id="GO:0001522">
    <property type="term" value="P:pseudouridine synthesis"/>
    <property type="evidence" value="ECO:0007669"/>
    <property type="project" value="InterPro"/>
</dbReference>
<dbReference type="PANTHER" id="PTHR10694">
    <property type="entry name" value="LYSINE-SPECIFIC DEMETHYLASE"/>
    <property type="match status" value="1"/>
</dbReference>
<evidence type="ECO:0000256" key="7">
    <source>
        <dbReference type="ARBA" id="ARBA00030185"/>
    </source>
</evidence>
<dbReference type="GO" id="GO:1990904">
    <property type="term" value="C:ribonucleoprotein complex"/>
    <property type="evidence" value="ECO:0007669"/>
    <property type="project" value="UniProtKB-KW"/>
</dbReference>
<evidence type="ECO:0000313" key="11">
    <source>
        <dbReference type="EMBL" id="VFR02060.1"/>
    </source>
</evidence>
<dbReference type="EMBL" id="OOIL02006792">
    <property type="protein sequence ID" value="VFR02060.1"/>
    <property type="molecule type" value="Genomic_DNA"/>
</dbReference>
<keyword evidence="12" id="KW-1185">Reference proteome</keyword>
<evidence type="ECO:0000256" key="5">
    <source>
        <dbReference type="ARBA" id="ARBA00023242"/>
    </source>
</evidence>
<dbReference type="AlphaFoldDB" id="A0A484NLW1"/>
<evidence type="ECO:0000313" key="12">
    <source>
        <dbReference type="Proteomes" id="UP000595140"/>
    </source>
</evidence>
<keyword evidence="6" id="KW-0687">Ribonucleoprotein</keyword>
<dbReference type="GO" id="GO:0000785">
    <property type="term" value="C:chromatin"/>
    <property type="evidence" value="ECO:0007669"/>
    <property type="project" value="TreeGrafter"/>
</dbReference>
<organism evidence="11 12">
    <name type="scientific">Cuscuta campestris</name>
    <dbReference type="NCBI Taxonomy" id="132261"/>
    <lineage>
        <taxon>Eukaryota</taxon>
        <taxon>Viridiplantae</taxon>
        <taxon>Streptophyta</taxon>
        <taxon>Embryophyta</taxon>
        <taxon>Tracheophyta</taxon>
        <taxon>Spermatophyta</taxon>
        <taxon>Magnoliopsida</taxon>
        <taxon>eudicotyledons</taxon>
        <taxon>Gunneridae</taxon>
        <taxon>Pentapetalae</taxon>
        <taxon>asterids</taxon>
        <taxon>lamiids</taxon>
        <taxon>Solanales</taxon>
        <taxon>Convolvulaceae</taxon>
        <taxon>Cuscuteae</taxon>
        <taxon>Cuscuta</taxon>
        <taxon>Cuscuta subgen. Grammica</taxon>
        <taxon>Cuscuta sect. Cleistogrammica</taxon>
    </lineage>
</organism>
<dbReference type="GO" id="GO:0030515">
    <property type="term" value="F:snoRNA binding"/>
    <property type="evidence" value="ECO:0007669"/>
    <property type="project" value="InterPro"/>
</dbReference>
<keyword evidence="5" id="KW-0539">Nucleus</keyword>
<proteinExistence type="inferred from homology"/>
<feature type="domain" description="JmjN" evidence="9">
    <location>
        <begin position="180"/>
        <end position="221"/>
    </location>
</feature>
<accession>A0A484NLW1</accession>
<dbReference type="Pfam" id="PF02375">
    <property type="entry name" value="JmjN"/>
    <property type="match status" value="1"/>
</dbReference>
<dbReference type="InterPro" id="IPR036756">
    <property type="entry name" value="H/ACA_rnp_Nop10_sf"/>
</dbReference>
<dbReference type="PROSITE" id="PS51183">
    <property type="entry name" value="JMJN"/>
    <property type="match status" value="1"/>
</dbReference>
<evidence type="ECO:0000256" key="8">
    <source>
        <dbReference type="SAM" id="MobiDB-lite"/>
    </source>
</evidence>
<feature type="domain" description="JmjC" evidence="10">
    <location>
        <begin position="389"/>
        <end position="653"/>
    </location>
</feature>
<dbReference type="SUPFAM" id="SSF144210">
    <property type="entry name" value="Nop10-like SnoRNP"/>
    <property type="match status" value="1"/>
</dbReference>
<evidence type="ECO:0000256" key="6">
    <source>
        <dbReference type="ARBA" id="ARBA00023274"/>
    </source>
</evidence>
<comment type="similarity">
    <text evidence="2">Belongs to the NOP10 family.</text>
</comment>
<keyword evidence="3" id="KW-0690">Ribosome biogenesis</keyword>
<dbReference type="Pfam" id="PF04135">
    <property type="entry name" value="Nop10p"/>
    <property type="match status" value="1"/>
</dbReference>